<dbReference type="PANTHER" id="PTHR45947:SF13">
    <property type="entry name" value="TRANSFERASE"/>
    <property type="match status" value="1"/>
</dbReference>
<dbReference type="InterPro" id="IPR028098">
    <property type="entry name" value="Glyco_trans_4-like_N"/>
</dbReference>
<evidence type="ECO:0000313" key="4">
    <source>
        <dbReference type="Proteomes" id="UP000570361"/>
    </source>
</evidence>
<dbReference type="InterPro" id="IPR001296">
    <property type="entry name" value="Glyco_trans_1"/>
</dbReference>
<gene>
    <name evidence="3" type="ORF">FHS18_000595</name>
</gene>
<sequence length="386" mass="44120">MHNIVIGHSLYPPHILGGAEISTKILAECMSKHLKVNVLTVGDQRDAIVRETQNEVSIVRLPAKNIFWYGDKDKQSNFNIRRWHVQDIYANYYYKQIRNELERINPTLIHTQKIAGFSLAVWKAAHDLKIPIVHTLRDYSLLYPRYYRLPAIYFTKYVNAVIGLSQYTLDEHLASKMFTNSAKYVVPNAIKGIATPKNKVRHGEPLIVGYFGRLAEDKGVSFLIEAIKGLPDTIVKELRIYGEGPFGEQLIKEAIGDKRIIFAGKKKELEVQIAMADVDITVVPSKWNEPFGRVIIESYEVGTPVIASNIGGIPEVILDKSYLVDVGQPEAIQKALYEYYHLDENKKETLREICLEHSNSFSEENLIKRQLEIYDLVLKESNHVNR</sequence>
<accession>A0A7W5FL31</accession>
<dbReference type="Gene3D" id="3.40.50.2000">
    <property type="entry name" value="Glycogen Phosphorylase B"/>
    <property type="match status" value="2"/>
</dbReference>
<dbReference type="Pfam" id="PF00534">
    <property type="entry name" value="Glycos_transf_1"/>
    <property type="match status" value="1"/>
</dbReference>
<proteinExistence type="predicted"/>
<dbReference type="SUPFAM" id="SSF53756">
    <property type="entry name" value="UDP-Glycosyltransferase/glycogen phosphorylase"/>
    <property type="match status" value="1"/>
</dbReference>
<dbReference type="Proteomes" id="UP000570361">
    <property type="component" value="Unassembled WGS sequence"/>
</dbReference>
<dbReference type="AlphaFoldDB" id="A0A7W5FL31"/>
<dbReference type="GO" id="GO:0016757">
    <property type="term" value="F:glycosyltransferase activity"/>
    <property type="evidence" value="ECO:0007669"/>
    <property type="project" value="InterPro"/>
</dbReference>
<dbReference type="EMBL" id="JACHXK010000001">
    <property type="protein sequence ID" value="MBB3108567.1"/>
    <property type="molecule type" value="Genomic_DNA"/>
</dbReference>
<organism evidence="3 4">
    <name type="scientific">Paenibacillus phyllosphaerae</name>
    <dbReference type="NCBI Taxonomy" id="274593"/>
    <lineage>
        <taxon>Bacteria</taxon>
        <taxon>Bacillati</taxon>
        <taxon>Bacillota</taxon>
        <taxon>Bacilli</taxon>
        <taxon>Bacillales</taxon>
        <taxon>Paenibacillaceae</taxon>
        <taxon>Paenibacillus</taxon>
    </lineage>
</organism>
<comment type="caution">
    <text evidence="3">The sequence shown here is derived from an EMBL/GenBank/DDBJ whole genome shotgun (WGS) entry which is preliminary data.</text>
</comment>
<keyword evidence="3" id="KW-0808">Transferase</keyword>
<dbReference type="InterPro" id="IPR050194">
    <property type="entry name" value="Glycosyltransferase_grp1"/>
</dbReference>
<dbReference type="CDD" id="cd03823">
    <property type="entry name" value="GT4_ExpE7-like"/>
    <property type="match status" value="1"/>
</dbReference>
<dbReference type="RefSeq" id="WP_183596769.1">
    <property type="nucleotide sequence ID" value="NZ_JACHXK010000001.1"/>
</dbReference>
<reference evidence="3 4" key="1">
    <citation type="submission" date="2020-08" db="EMBL/GenBank/DDBJ databases">
        <title>Genomic Encyclopedia of Type Strains, Phase III (KMG-III): the genomes of soil and plant-associated and newly described type strains.</title>
        <authorList>
            <person name="Whitman W."/>
        </authorList>
    </citation>
    <scope>NUCLEOTIDE SEQUENCE [LARGE SCALE GENOMIC DNA]</scope>
    <source>
        <strain evidence="3 4">CECT 5862</strain>
    </source>
</reference>
<feature type="domain" description="Glycosyltransferase subfamily 4-like N-terminal" evidence="2">
    <location>
        <begin position="17"/>
        <end position="190"/>
    </location>
</feature>
<dbReference type="Pfam" id="PF13439">
    <property type="entry name" value="Glyco_transf_4"/>
    <property type="match status" value="1"/>
</dbReference>
<evidence type="ECO:0000313" key="3">
    <source>
        <dbReference type="EMBL" id="MBB3108567.1"/>
    </source>
</evidence>
<protein>
    <submittedName>
        <fullName evidence="3">Glycosyltransferase involved in cell wall biosynthesis</fullName>
    </submittedName>
</protein>
<feature type="domain" description="Glycosyl transferase family 1" evidence="1">
    <location>
        <begin position="199"/>
        <end position="345"/>
    </location>
</feature>
<dbReference type="PANTHER" id="PTHR45947">
    <property type="entry name" value="SULFOQUINOVOSYL TRANSFERASE SQD2"/>
    <property type="match status" value="1"/>
</dbReference>
<keyword evidence="4" id="KW-1185">Reference proteome</keyword>
<name>A0A7W5FL31_9BACL</name>
<evidence type="ECO:0000259" key="1">
    <source>
        <dbReference type="Pfam" id="PF00534"/>
    </source>
</evidence>
<evidence type="ECO:0000259" key="2">
    <source>
        <dbReference type="Pfam" id="PF13439"/>
    </source>
</evidence>